<evidence type="ECO:0000313" key="2">
    <source>
        <dbReference type="EMBL" id="HIZ85416.1"/>
    </source>
</evidence>
<dbReference type="Proteomes" id="UP000824115">
    <property type="component" value="Unassembled WGS sequence"/>
</dbReference>
<protein>
    <submittedName>
        <fullName evidence="2">Smr/MutS family protein</fullName>
    </submittedName>
</protein>
<feature type="domain" description="Smr" evidence="1">
    <location>
        <begin position="124"/>
        <end position="185"/>
    </location>
</feature>
<dbReference type="EMBL" id="DXAW01000055">
    <property type="protein sequence ID" value="HIZ85416.1"/>
    <property type="molecule type" value="Genomic_DNA"/>
</dbReference>
<accession>A0A9D2K9Z2</accession>
<dbReference type="Gene3D" id="3.30.1370.110">
    <property type="match status" value="1"/>
</dbReference>
<name>A0A9D2K9Z2_9BACT</name>
<sequence length="185" mass="20628">MYKAGDRVRFMDSGESGTVVDVVDVSTLSIDVDGMVMRVNVSEVVPLSSDSMSDEEQMYDTGGRTVSYKVTADARPVKSVRSRNNVRHGEDRMEVDLHIEAVRRKYPAARNIPDDDVLYVQLEVFDKSMAEAFRKGARSVVFIHGNGRGILRMEIMKRLRDYPGVTCSPASALRYGSGALEVFIK</sequence>
<organism evidence="2 3">
    <name type="scientific">Candidatus Coprenecus stercoravium</name>
    <dbReference type="NCBI Taxonomy" id="2840735"/>
    <lineage>
        <taxon>Bacteria</taxon>
        <taxon>Pseudomonadati</taxon>
        <taxon>Bacteroidota</taxon>
        <taxon>Bacteroidia</taxon>
        <taxon>Bacteroidales</taxon>
        <taxon>Rikenellaceae</taxon>
        <taxon>Rikenellaceae incertae sedis</taxon>
        <taxon>Candidatus Coprenecus</taxon>
    </lineage>
</organism>
<reference evidence="2" key="1">
    <citation type="journal article" date="2021" name="PeerJ">
        <title>Extensive microbial diversity within the chicken gut microbiome revealed by metagenomics and culture.</title>
        <authorList>
            <person name="Gilroy R."/>
            <person name="Ravi A."/>
            <person name="Getino M."/>
            <person name="Pursley I."/>
            <person name="Horton D.L."/>
            <person name="Alikhan N.F."/>
            <person name="Baker D."/>
            <person name="Gharbi K."/>
            <person name="Hall N."/>
            <person name="Watson M."/>
            <person name="Adriaenssens E.M."/>
            <person name="Foster-Nyarko E."/>
            <person name="Jarju S."/>
            <person name="Secka A."/>
            <person name="Antonio M."/>
            <person name="Oren A."/>
            <person name="Chaudhuri R.R."/>
            <person name="La Ragione R."/>
            <person name="Hildebrand F."/>
            <person name="Pallen M.J."/>
        </authorList>
    </citation>
    <scope>NUCLEOTIDE SEQUENCE</scope>
    <source>
        <strain evidence="2">Gambia16-554</strain>
    </source>
</reference>
<dbReference type="InterPro" id="IPR036063">
    <property type="entry name" value="Smr_dom_sf"/>
</dbReference>
<dbReference type="Pfam" id="PF01713">
    <property type="entry name" value="Smr"/>
    <property type="match status" value="1"/>
</dbReference>
<proteinExistence type="predicted"/>
<comment type="caution">
    <text evidence="2">The sequence shown here is derived from an EMBL/GenBank/DDBJ whole genome shotgun (WGS) entry which is preliminary data.</text>
</comment>
<gene>
    <name evidence="2" type="ORF">IAC04_02885</name>
</gene>
<reference evidence="2" key="2">
    <citation type="submission" date="2021-04" db="EMBL/GenBank/DDBJ databases">
        <authorList>
            <person name="Gilroy R."/>
        </authorList>
    </citation>
    <scope>NUCLEOTIDE SEQUENCE</scope>
    <source>
        <strain evidence="2">Gambia16-554</strain>
    </source>
</reference>
<evidence type="ECO:0000259" key="1">
    <source>
        <dbReference type="Pfam" id="PF01713"/>
    </source>
</evidence>
<evidence type="ECO:0000313" key="3">
    <source>
        <dbReference type="Proteomes" id="UP000824115"/>
    </source>
</evidence>
<dbReference type="AlphaFoldDB" id="A0A9D2K9Z2"/>
<dbReference type="InterPro" id="IPR002625">
    <property type="entry name" value="Smr_dom"/>
</dbReference>